<keyword evidence="3 5" id="KW-1133">Transmembrane helix</keyword>
<dbReference type="OrthoDB" id="64860at2157"/>
<name>A0A482YB85_9EURY</name>
<comment type="caution">
    <text evidence="8">The sequence shown here is derived from an EMBL/GenBank/DDBJ whole genome shotgun (WGS) entry which is preliminary data.</text>
</comment>
<keyword evidence="2 5" id="KW-0812">Transmembrane</keyword>
<evidence type="ECO:0000256" key="5">
    <source>
        <dbReference type="SAM" id="Phobius"/>
    </source>
</evidence>
<feature type="transmembrane region" description="Helical" evidence="5">
    <location>
        <begin position="101"/>
        <end position="126"/>
    </location>
</feature>
<evidence type="ECO:0000256" key="3">
    <source>
        <dbReference type="ARBA" id="ARBA00022989"/>
    </source>
</evidence>
<dbReference type="AlphaFoldDB" id="A0A482YB85"/>
<dbReference type="Pfam" id="PF12773">
    <property type="entry name" value="DZR"/>
    <property type="match status" value="1"/>
</dbReference>
<dbReference type="Proteomes" id="UP000291097">
    <property type="component" value="Unassembled WGS sequence"/>
</dbReference>
<evidence type="ECO:0000313" key="9">
    <source>
        <dbReference type="Proteomes" id="UP000291097"/>
    </source>
</evidence>
<dbReference type="InterPro" id="IPR025874">
    <property type="entry name" value="DZR"/>
</dbReference>
<comment type="subcellular location">
    <subcellularLocation>
        <location evidence="1">Membrane</location>
        <topology evidence="1">Multi-pass membrane protein</topology>
    </subcellularLocation>
</comment>
<dbReference type="RefSeq" id="WP_130501806.1">
    <property type="nucleotide sequence ID" value="NZ_SHMP01000009.1"/>
</dbReference>
<evidence type="ECO:0000259" key="6">
    <source>
        <dbReference type="Pfam" id="PF05154"/>
    </source>
</evidence>
<evidence type="ECO:0000256" key="4">
    <source>
        <dbReference type="ARBA" id="ARBA00023136"/>
    </source>
</evidence>
<dbReference type="EMBL" id="SHMP01000009">
    <property type="protein sequence ID" value="RZV06108.1"/>
    <property type="molecule type" value="Genomic_DNA"/>
</dbReference>
<proteinExistence type="predicted"/>
<protein>
    <submittedName>
        <fullName evidence="8">Double zinc ribbon protein</fullName>
    </submittedName>
</protein>
<evidence type="ECO:0000256" key="2">
    <source>
        <dbReference type="ARBA" id="ARBA00022692"/>
    </source>
</evidence>
<gene>
    <name evidence="8" type="ORF">BDK88_4064</name>
</gene>
<dbReference type="Pfam" id="PF05154">
    <property type="entry name" value="TM2"/>
    <property type="match status" value="1"/>
</dbReference>
<organism evidence="8 9">
    <name type="scientific">Natrinema hispanicum</name>
    <dbReference type="NCBI Taxonomy" id="392421"/>
    <lineage>
        <taxon>Archaea</taxon>
        <taxon>Methanobacteriati</taxon>
        <taxon>Methanobacteriota</taxon>
        <taxon>Stenosarchaea group</taxon>
        <taxon>Halobacteria</taxon>
        <taxon>Halobacteriales</taxon>
        <taxon>Natrialbaceae</taxon>
        <taxon>Natrinema</taxon>
    </lineage>
</organism>
<evidence type="ECO:0000259" key="7">
    <source>
        <dbReference type="Pfam" id="PF12773"/>
    </source>
</evidence>
<feature type="domain" description="DZANK-type" evidence="7">
    <location>
        <begin position="4"/>
        <end position="61"/>
    </location>
</feature>
<keyword evidence="4 5" id="KW-0472">Membrane</keyword>
<feature type="domain" description="TM2" evidence="6">
    <location>
        <begin position="73"/>
        <end position="122"/>
    </location>
</feature>
<evidence type="ECO:0000313" key="8">
    <source>
        <dbReference type="EMBL" id="RZV06108.1"/>
    </source>
</evidence>
<dbReference type="InterPro" id="IPR007829">
    <property type="entry name" value="TM2"/>
</dbReference>
<evidence type="ECO:0000256" key="1">
    <source>
        <dbReference type="ARBA" id="ARBA00004141"/>
    </source>
</evidence>
<reference evidence="8 9" key="1">
    <citation type="submission" date="2019-02" db="EMBL/GenBank/DDBJ databases">
        <title>Genomic Encyclopedia of Archaeal and Bacterial Type Strains, Phase II (KMG-II): from individual species to whole genera.</title>
        <authorList>
            <person name="Goeker M."/>
        </authorList>
    </citation>
    <scope>NUCLEOTIDE SEQUENCE [LARGE SCALE GENOMIC DNA]</scope>
    <source>
        <strain evidence="8 9">DSM 18328</strain>
    </source>
</reference>
<dbReference type="GO" id="GO:0016020">
    <property type="term" value="C:membrane"/>
    <property type="evidence" value="ECO:0007669"/>
    <property type="project" value="UniProtKB-SubCell"/>
</dbReference>
<sequence length="144" mass="15532">MKYCINCGEQIADDAEVCTNCGVNQTISLEGSYDERAENEKYCVECGTLITKQAEICPDCGVRQPSVQGSTDSDKIAAGVLALLLGGLGAHKFYQGNMKLGVLYLCFFWTGIPAVLGLVEGILMLIADDTEYEEKYADGSLLGR</sequence>
<accession>A0A482YB85</accession>